<comment type="caution">
    <text evidence="1">The sequence shown here is derived from an EMBL/GenBank/DDBJ whole genome shotgun (WGS) entry which is preliminary data.</text>
</comment>
<sequence length="167" mass="19156">MDFSMREFKIISKHRMNDQYLVKLRACVEVLDEQVLWQVGEAETNSMGGIVNHIMVHVRRNAAKLIDPTITYKQGMEDSFIPSVQDKVQLMVEVEEAFSSFCAALDNTGAIDMYNVYHVVEHTAYHLGQIIDRVQRLANYRFQFVQTGLNEKTLRAIVQQSLNTSGK</sequence>
<dbReference type="PATRIC" id="fig|159743.3.peg.516"/>
<protein>
    <recommendedName>
        <fullName evidence="3">DUF1572 domain-containing protein</fullName>
    </recommendedName>
</protein>
<dbReference type="AlphaFoldDB" id="A0A0D7XA48"/>
<proteinExistence type="predicted"/>
<dbReference type="OrthoDB" id="893570at2"/>
<dbReference type="Gene3D" id="1.20.120.450">
    <property type="entry name" value="dinb family like domain"/>
    <property type="match status" value="1"/>
</dbReference>
<gene>
    <name evidence="1" type="ORF">QD47_02405</name>
</gene>
<organism evidence="1 2">
    <name type="scientific">Paenibacillus terrae</name>
    <dbReference type="NCBI Taxonomy" id="159743"/>
    <lineage>
        <taxon>Bacteria</taxon>
        <taxon>Bacillati</taxon>
        <taxon>Bacillota</taxon>
        <taxon>Bacilli</taxon>
        <taxon>Bacillales</taxon>
        <taxon>Paenibacillaceae</taxon>
        <taxon>Paenibacillus</taxon>
    </lineage>
</organism>
<dbReference type="SUPFAM" id="SSF109854">
    <property type="entry name" value="DinB/YfiT-like putative metalloenzymes"/>
    <property type="match status" value="1"/>
</dbReference>
<dbReference type="RefSeq" id="WP_044644621.1">
    <property type="nucleotide sequence ID" value="NZ_JTHP01000003.1"/>
</dbReference>
<accession>A0A0D7XA48</accession>
<evidence type="ECO:0008006" key="3">
    <source>
        <dbReference type="Google" id="ProtNLM"/>
    </source>
</evidence>
<dbReference type="EMBL" id="JTHP01000003">
    <property type="protein sequence ID" value="KJD47032.1"/>
    <property type="molecule type" value="Genomic_DNA"/>
</dbReference>
<dbReference type="InterPro" id="IPR034660">
    <property type="entry name" value="DinB/YfiT-like"/>
</dbReference>
<keyword evidence="2" id="KW-1185">Reference proteome</keyword>
<name>A0A0D7XA48_9BACL</name>
<evidence type="ECO:0000313" key="1">
    <source>
        <dbReference type="EMBL" id="KJD47032.1"/>
    </source>
</evidence>
<reference evidence="1 2" key="1">
    <citation type="submission" date="2014-11" db="EMBL/GenBank/DDBJ databases">
        <title>Draft Genome Sequences of Paenibacillus polymyxa NRRL B-30509 and Paenibacillus terrae NRRL B-30644, Strains from a Poultry Environment that Produce Tridecaptin A and Paenicidins.</title>
        <authorList>
            <person name="van Belkum M.J."/>
            <person name="Lohans C.T."/>
            <person name="Vederas J.C."/>
        </authorList>
    </citation>
    <scope>NUCLEOTIDE SEQUENCE [LARGE SCALE GENOMIC DNA]</scope>
    <source>
        <strain evidence="1 2">NRRL B-30644</strain>
    </source>
</reference>
<evidence type="ECO:0000313" key="2">
    <source>
        <dbReference type="Proteomes" id="UP000032534"/>
    </source>
</evidence>
<dbReference type="Proteomes" id="UP000032534">
    <property type="component" value="Unassembled WGS sequence"/>
</dbReference>